<dbReference type="RefSeq" id="WP_162932764.1">
    <property type="nucleotide sequence ID" value="NZ_CP032410.1"/>
</dbReference>
<evidence type="ECO:0000313" key="1">
    <source>
        <dbReference type="EMBL" id="MCZ0810194.1"/>
    </source>
</evidence>
<organism evidence="1 2">
    <name type="scientific">Brevibacillus laterosporus</name>
    <name type="common">Bacillus laterosporus</name>
    <dbReference type="NCBI Taxonomy" id="1465"/>
    <lineage>
        <taxon>Bacteria</taxon>
        <taxon>Bacillati</taxon>
        <taxon>Bacillota</taxon>
        <taxon>Bacilli</taxon>
        <taxon>Bacillales</taxon>
        <taxon>Paenibacillaceae</taxon>
        <taxon>Brevibacillus</taxon>
    </lineage>
</organism>
<dbReference type="EMBL" id="JAPTNE010000060">
    <property type="protein sequence ID" value="MCZ0810194.1"/>
    <property type="molecule type" value="Genomic_DNA"/>
</dbReference>
<proteinExistence type="predicted"/>
<protein>
    <submittedName>
        <fullName evidence="1">Uncharacterized protein</fullName>
    </submittedName>
</protein>
<accession>A0AAP3GE76</accession>
<reference evidence="1" key="1">
    <citation type="submission" date="2022-09" db="EMBL/GenBank/DDBJ databases">
        <title>Genome analysis and characterization of larvicidal activity of Brevibacillus strains.</title>
        <authorList>
            <person name="Patrusheva E.V."/>
            <person name="Izotova A.O."/>
            <person name="Toshchakov S.V."/>
            <person name="Sineoky S.P."/>
        </authorList>
    </citation>
    <scope>NUCLEOTIDE SEQUENCE</scope>
    <source>
        <strain evidence="1">VKPM_B-13247</strain>
    </source>
</reference>
<name>A0AAP3GE76_BRELA</name>
<dbReference type="Proteomes" id="UP001077662">
    <property type="component" value="Unassembled WGS sequence"/>
</dbReference>
<comment type="caution">
    <text evidence="1">The sequence shown here is derived from an EMBL/GenBank/DDBJ whole genome shotgun (WGS) entry which is preliminary data.</text>
</comment>
<gene>
    <name evidence="1" type="ORF">O0554_25475</name>
</gene>
<dbReference type="AlphaFoldDB" id="A0AAP3GE76"/>
<sequence>MLTVFRILFGKNVKIGNDLADKGSSLSFFMLYNHTKTVIGALPLWQIN</sequence>
<evidence type="ECO:0000313" key="2">
    <source>
        <dbReference type="Proteomes" id="UP001077662"/>
    </source>
</evidence>